<dbReference type="SUPFAM" id="SSF50891">
    <property type="entry name" value="Cyclophilin-like"/>
    <property type="match status" value="1"/>
</dbReference>
<evidence type="ECO:0000313" key="2">
    <source>
        <dbReference type="EMBL" id="KAK9715136.1"/>
    </source>
</evidence>
<gene>
    <name evidence="2" type="ORF">RND81_06G145500</name>
</gene>
<proteinExistence type="predicted"/>
<dbReference type="EMBL" id="JBDFQZ010000006">
    <property type="protein sequence ID" value="KAK9715136.1"/>
    <property type="molecule type" value="Genomic_DNA"/>
</dbReference>
<name>A0AAW1KBB2_SAPOF</name>
<keyword evidence="3" id="KW-1185">Reference proteome</keyword>
<dbReference type="PANTHER" id="PTHR47875">
    <property type="entry name" value="PEPTIDYL-PROLYL CIS-TRANS ISOMERASE CYP28, CHLOROPLASTIC"/>
    <property type="match status" value="1"/>
</dbReference>
<organism evidence="2 3">
    <name type="scientific">Saponaria officinalis</name>
    <name type="common">Common soapwort</name>
    <name type="synonym">Lychnis saponaria</name>
    <dbReference type="NCBI Taxonomy" id="3572"/>
    <lineage>
        <taxon>Eukaryota</taxon>
        <taxon>Viridiplantae</taxon>
        <taxon>Streptophyta</taxon>
        <taxon>Embryophyta</taxon>
        <taxon>Tracheophyta</taxon>
        <taxon>Spermatophyta</taxon>
        <taxon>Magnoliopsida</taxon>
        <taxon>eudicotyledons</taxon>
        <taxon>Gunneridae</taxon>
        <taxon>Pentapetalae</taxon>
        <taxon>Caryophyllales</taxon>
        <taxon>Caryophyllaceae</taxon>
        <taxon>Caryophylleae</taxon>
        <taxon>Saponaria</taxon>
    </lineage>
</organism>
<dbReference type="Proteomes" id="UP001443914">
    <property type="component" value="Unassembled WGS sequence"/>
</dbReference>
<feature type="domain" description="PPIase cyclophilin-type" evidence="1">
    <location>
        <begin position="107"/>
        <end position="304"/>
    </location>
</feature>
<accession>A0AAW1KBB2</accession>
<dbReference type="PANTHER" id="PTHR47875:SF1">
    <property type="entry name" value="PEPTIDYL-PROLYL CIS-TRANS ISOMERASE CYP28, CHLOROPLASTIC"/>
    <property type="match status" value="1"/>
</dbReference>
<dbReference type="AlphaFoldDB" id="A0AAW1KBB2"/>
<dbReference type="GO" id="GO:0009507">
    <property type="term" value="C:chloroplast"/>
    <property type="evidence" value="ECO:0007669"/>
    <property type="project" value="TreeGrafter"/>
</dbReference>
<dbReference type="GO" id="GO:0003755">
    <property type="term" value="F:peptidyl-prolyl cis-trans isomerase activity"/>
    <property type="evidence" value="ECO:0007669"/>
    <property type="project" value="InterPro"/>
</dbReference>
<dbReference type="CDD" id="cd00317">
    <property type="entry name" value="cyclophilin"/>
    <property type="match status" value="1"/>
</dbReference>
<dbReference type="InterPro" id="IPR029000">
    <property type="entry name" value="Cyclophilin-like_dom_sf"/>
</dbReference>
<reference evidence="2" key="1">
    <citation type="submission" date="2024-03" db="EMBL/GenBank/DDBJ databases">
        <title>WGS assembly of Saponaria officinalis var. Norfolk2.</title>
        <authorList>
            <person name="Jenkins J."/>
            <person name="Shu S."/>
            <person name="Grimwood J."/>
            <person name="Barry K."/>
            <person name="Goodstein D."/>
            <person name="Schmutz J."/>
            <person name="Leebens-Mack J."/>
            <person name="Osbourn A."/>
        </authorList>
    </citation>
    <scope>NUCLEOTIDE SEQUENCE [LARGE SCALE GENOMIC DNA]</scope>
    <source>
        <strain evidence="2">JIC</strain>
    </source>
</reference>
<dbReference type="Gene3D" id="2.40.100.10">
    <property type="entry name" value="Cyclophilin-like"/>
    <property type="match status" value="1"/>
</dbReference>
<protein>
    <recommendedName>
        <fullName evidence="1">PPIase cyclophilin-type domain-containing protein</fullName>
    </recommendedName>
</protein>
<dbReference type="PROSITE" id="PS50072">
    <property type="entry name" value="CSA_PPIASE_2"/>
    <property type="match status" value="1"/>
</dbReference>
<dbReference type="InterPro" id="IPR044178">
    <property type="entry name" value="CYP28-like"/>
</dbReference>
<dbReference type="Pfam" id="PF00160">
    <property type="entry name" value="Pro_isomerase"/>
    <property type="match status" value="1"/>
</dbReference>
<dbReference type="PRINTS" id="PR00153">
    <property type="entry name" value="CSAPPISMRASE"/>
</dbReference>
<comment type="caution">
    <text evidence="2">The sequence shown here is derived from an EMBL/GenBank/DDBJ whole genome shotgun (WGS) entry which is preliminary data.</text>
</comment>
<evidence type="ECO:0000313" key="3">
    <source>
        <dbReference type="Proteomes" id="UP001443914"/>
    </source>
</evidence>
<dbReference type="FunFam" id="2.40.100.10:FF:000037">
    <property type="entry name" value="Peptidyl-prolyl cis-trans isomerase"/>
    <property type="match status" value="1"/>
</dbReference>
<dbReference type="InterPro" id="IPR002130">
    <property type="entry name" value="Cyclophilin-type_PPIase_dom"/>
</dbReference>
<evidence type="ECO:0000259" key="1">
    <source>
        <dbReference type="PROSITE" id="PS50072"/>
    </source>
</evidence>
<sequence length="317" mass="34201">MLIIPCPKYPPYGYGYGYGHGNRNLVRVTSVSCLCCSGSPKASTSRRSLLLLPTALTLPAAPSWAAPPDGTGPVLDTTITDRVFMDLSICPTYFRGQGTQEDSPLCTDAEPMGRIVLGLYGKLVPITVSNFKAMCTGAVGSSYKNTLIHKVLPGQYIAAGRQGKREKGGEVRPPITGLKPNTETVESRAFMLEHSRPGIVSLCLSENDDDDDIKLDPDYHNVEFLITTGPAPCPQLDGRNIVFGVVLEGMDVVRQVAATPTYKAGERIKLFNDLAEFLGDGRAENARALWDRPLKSVFVSDCGDLRVAKPSLTPSLP</sequence>